<keyword evidence="4" id="KW-0067">ATP-binding</keyword>
<feature type="transmembrane region" description="Helical" evidence="7">
    <location>
        <begin position="20"/>
        <end position="36"/>
    </location>
</feature>
<keyword evidence="6 7" id="KW-0472">Membrane</keyword>
<dbReference type="InterPro" id="IPR036640">
    <property type="entry name" value="ABC1_TM_sf"/>
</dbReference>
<sequence length="339" mass="37969">FGRKDINSVDVSIPSRLQSVTIVIVGVIGSFVVIIINHPLFIIIMIPLCVVYILIQCFYMACSRQIRRLQSVTLSPVLSFFSETVQGVSTLRAFSAQYTFVDRQDKNLDTNCQVFYSSSLLNRWLGVRLQFLGNTVVFITALMSAAERRSFSAAIVGLTLSYALSVTENLATFVRLFTQLENQMVSVERIHEYSDLTPESSAILNFLTLNPELSRTLSVRFLSRAARCFGGLAPNYSFCGLAPKLLTLLSYTPKLLTLLFCTKTAHFVVLHQTTHFCGLAPKLLTLWSCTKTDHSVVLHQNCSLCGLAPKLLTFVVLHHNFSLLWSCTKTDHFVVLHQN</sequence>
<feature type="transmembrane region" description="Helical" evidence="7">
    <location>
        <begin position="42"/>
        <end position="61"/>
    </location>
</feature>
<name>A0AAV4XPA6_CAEEX</name>
<dbReference type="InterPro" id="IPR011527">
    <property type="entry name" value="ABC1_TM_dom"/>
</dbReference>
<evidence type="ECO:0000256" key="7">
    <source>
        <dbReference type="SAM" id="Phobius"/>
    </source>
</evidence>
<organism evidence="9 10">
    <name type="scientific">Caerostris extrusa</name>
    <name type="common">Bark spider</name>
    <name type="synonym">Caerostris bankana</name>
    <dbReference type="NCBI Taxonomy" id="172846"/>
    <lineage>
        <taxon>Eukaryota</taxon>
        <taxon>Metazoa</taxon>
        <taxon>Ecdysozoa</taxon>
        <taxon>Arthropoda</taxon>
        <taxon>Chelicerata</taxon>
        <taxon>Arachnida</taxon>
        <taxon>Araneae</taxon>
        <taxon>Araneomorphae</taxon>
        <taxon>Entelegynae</taxon>
        <taxon>Araneoidea</taxon>
        <taxon>Araneidae</taxon>
        <taxon>Caerostris</taxon>
    </lineage>
</organism>
<dbReference type="GO" id="GO:0005524">
    <property type="term" value="F:ATP binding"/>
    <property type="evidence" value="ECO:0007669"/>
    <property type="project" value="UniProtKB-KW"/>
</dbReference>
<dbReference type="GO" id="GO:0016020">
    <property type="term" value="C:membrane"/>
    <property type="evidence" value="ECO:0007669"/>
    <property type="project" value="InterPro"/>
</dbReference>
<keyword evidence="1" id="KW-0813">Transport</keyword>
<dbReference type="GO" id="GO:0140359">
    <property type="term" value="F:ABC-type transporter activity"/>
    <property type="evidence" value="ECO:0007669"/>
    <property type="project" value="InterPro"/>
</dbReference>
<keyword evidence="5 7" id="KW-1133">Transmembrane helix</keyword>
<reference evidence="9 10" key="1">
    <citation type="submission" date="2021-06" db="EMBL/GenBank/DDBJ databases">
        <title>Caerostris extrusa draft genome.</title>
        <authorList>
            <person name="Kono N."/>
            <person name="Arakawa K."/>
        </authorList>
    </citation>
    <scope>NUCLEOTIDE SEQUENCE [LARGE SCALE GENOMIC DNA]</scope>
</reference>
<feature type="non-terminal residue" evidence="9">
    <location>
        <position position="1"/>
    </location>
</feature>
<feature type="transmembrane region" description="Helical" evidence="7">
    <location>
        <begin position="125"/>
        <end position="145"/>
    </location>
</feature>
<dbReference type="Pfam" id="PF00664">
    <property type="entry name" value="ABC_membrane"/>
    <property type="match status" value="1"/>
</dbReference>
<dbReference type="Proteomes" id="UP001054945">
    <property type="component" value="Unassembled WGS sequence"/>
</dbReference>
<evidence type="ECO:0000256" key="6">
    <source>
        <dbReference type="ARBA" id="ARBA00023136"/>
    </source>
</evidence>
<comment type="caution">
    <text evidence="9">The sequence shown here is derived from an EMBL/GenBank/DDBJ whole genome shotgun (WGS) entry which is preliminary data.</text>
</comment>
<dbReference type="EMBL" id="BPLR01000719">
    <property type="protein sequence ID" value="GIY96955.1"/>
    <property type="molecule type" value="Genomic_DNA"/>
</dbReference>
<evidence type="ECO:0000256" key="1">
    <source>
        <dbReference type="ARBA" id="ARBA00022448"/>
    </source>
</evidence>
<evidence type="ECO:0000256" key="2">
    <source>
        <dbReference type="ARBA" id="ARBA00022692"/>
    </source>
</evidence>
<dbReference type="PANTHER" id="PTHR24223:SF415">
    <property type="entry name" value="FI20190P1"/>
    <property type="match status" value="1"/>
</dbReference>
<feature type="domain" description="ABC transmembrane type-1" evidence="8">
    <location>
        <begin position="4"/>
        <end position="182"/>
    </location>
</feature>
<dbReference type="AlphaFoldDB" id="A0AAV4XPA6"/>
<keyword evidence="2 7" id="KW-0812">Transmembrane</keyword>
<evidence type="ECO:0000256" key="5">
    <source>
        <dbReference type="ARBA" id="ARBA00022989"/>
    </source>
</evidence>
<evidence type="ECO:0000256" key="3">
    <source>
        <dbReference type="ARBA" id="ARBA00022741"/>
    </source>
</evidence>
<evidence type="ECO:0000256" key="4">
    <source>
        <dbReference type="ARBA" id="ARBA00022840"/>
    </source>
</evidence>
<dbReference type="SUPFAM" id="SSF90123">
    <property type="entry name" value="ABC transporter transmembrane region"/>
    <property type="match status" value="1"/>
</dbReference>
<dbReference type="PANTHER" id="PTHR24223">
    <property type="entry name" value="ATP-BINDING CASSETTE SUB-FAMILY C"/>
    <property type="match status" value="1"/>
</dbReference>
<keyword evidence="3" id="KW-0547">Nucleotide-binding</keyword>
<keyword evidence="10" id="KW-1185">Reference proteome</keyword>
<protein>
    <submittedName>
        <fullName evidence="9">Canalicular multispecific organic anion transporter 1</fullName>
    </submittedName>
</protein>
<gene>
    <name evidence="9" type="primary">Abcc2</name>
    <name evidence="9" type="ORF">CEXT_14851</name>
</gene>
<evidence type="ECO:0000259" key="8">
    <source>
        <dbReference type="PROSITE" id="PS50929"/>
    </source>
</evidence>
<proteinExistence type="predicted"/>
<accession>A0AAV4XPA6</accession>
<evidence type="ECO:0000313" key="10">
    <source>
        <dbReference type="Proteomes" id="UP001054945"/>
    </source>
</evidence>
<dbReference type="Gene3D" id="1.20.1560.10">
    <property type="entry name" value="ABC transporter type 1, transmembrane domain"/>
    <property type="match status" value="1"/>
</dbReference>
<dbReference type="InterPro" id="IPR050173">
    <property type="entry name" value="ABC_transporter_C-like"/>
</dbReference>
<dbReference type="PROSITE" id="PS50929">
    <property type="entry name" value="ABC_TM1F"/>
    <property type="match status" value="1"/>
</dbReference>
<evidence type="ECO:0000313" key="9">
    <source>
        <dbReference type="EMBL" id="GIY96955.1"/>
    </source>
</evidence>